<protein>
    <submittedName>
        <fullName evidence="3">Uncharacterized protein</fullName>
    </submittedName>
</protein>
<organism evidence="3 4">
    <name type="scientific">Oncorhynchus tshawytscha</name>
    <name type="common">Chinook salmon</name>
    <name type="synonym">Salmo tshawytscha</name>
    <dbReference type="NCBI Taxonomy" id="74940"/>
    <lineage>
        <taxon>Eukaryota</taxon>
        <taxon>Metazoa</taxon>
        <taxon>Chordata</taxon>
        <taxon>Craniata</taxon>
        <taxon>Vertebrata</taxon>
        <taxon>Euteleostomi</taxon>
        <taxon>Actinopterygii</taxon>
        <taxon>Neopterygii</taxon>
        <taxon>Teleostei</taxon>
        <taxon>Protacanthopterygii</taxon>
        <taxon>Salmoniformes</taxon>
        <taxon>Salmonidae</taxon>
        <taxon>Salmoninae</taxon>
        <taxon>Oncorhynchus</taxon>
    </lineage>
</organism>
<dbReference type="PANTHER" id="PTHR19232:SF1">
    <property type="entry name" value="CEREBELLAR DEGENERATION-RELATED PROTEIN 2"/>
    <property type="match status" value="1"/>
</dbReference>
<keyword evidence="4" id="KW-1185">Reference proteome</keyword>
<dbReference type="AlphaFoldDB" id="A0AAZ3Q4M9"/>
<evidence type="ECO:0000256" key="2">
    <source>
        <dbReference type="ARBA" id="ARBA00023054"/>
    </source>
</evidence>
<comment type="similarity">
    <text evidence="1">Belongs to the CDR2 family.</text>
</comment>
<reference evidence="3" key="3">
    <citation type="submission" date="2025-09" db="UniProtKB">
        <authorList>
            <consortium name="Ensembl"/>
        </authorList>
    </citation>
    <scope>IDENTIFICATION</scope>
</reference>
<dbReference type="GeneTree" id="ENSGT00390000018570"/>
<reference evidence="3" key="2">
    <citation type="submission" date="2025-08" db="UniProtKB">
        <authorList>
            <consortium name="Ensembl"/>
        </authorList>
    </citation>
    <scope>IDENTIFICATION</scope>
</reference>
<dbReference type="PANTHER" id="PTHR19232">
    <property type="entry name" value="CENTROCORTIN FAMILY MEMBER"/>
    <property type="match status" value="1"/>
</dbReference>
<gene>
    <name evidence="3" type="primary">CDR2</name>
</gene>
<dbReference type="InterPro" id="IPR026079">
    <property type="entry name" value="CDR2"/>
</dbReference>
<keyword evidence="2" id="KW-0175">Coiled coil</keyword>
<name>A0AAZ3Q4M9_ONCTS</name>
<reference evidence="4" key="1">
    <citation type="journal article" date="2018" name="PLoS ONE">
        <title>Chinook salmon (Oncorhynchus tshawytscha) genome and transcriptome.</title>
        <authorList>
            <person name="Christensen K.A."/>
            <person name="Leong J.S."/>
            <person name="Sakhrani D."/>
            <person name="Biagi C.A."/>
            <person name="Minkley D.R."/>
            <person name="Withler R.E."/>
            <person name="Rondeau E.B."/>
            <person name="Koop B.F."/>
            <person name="Devlin R.H."/>
        </authorList>
    </citation>
    <scope>NUCLEOTIDE SEQUENCE [LARGE SCALE GENOMIC DNA]</scope>
</reference>
<accession>A0AAZ3Q4M9</accession>
<dbReference type="Proteomes" id="UP000694402">
    <property type="component" value="Unassembled WGS sequence"/>
</dbReference>
<proteinExistence type="inferred from homology"/>
<evidence type="ECO:0000256" key="1">
    <source>
        <dbReference type="ARBA" id="ARBA00009019"/>
    </source>
</evidence>
<evidence type="ECO:0000313" key="3">
    <source>
        <dbReference type="Ensembl" id="ENSOTSP00005124162.1"/>
    </source>
</evidence>
<evidence type="ECO:0000313" key="4">
    <source>
        <dbReference type="Proteomes" id="UP000694402"/>
    </source>
</evidence>
<dbReference type="Ensembl" id="ENSOTST00005197220.1">
    <property type="protein sequence ID" value="ENSOTSP00005124162.1"/>
    <property type="gene ID" value="ENSOTSG00005070756.1"/>
</dbReference>
<sequence length="76" mass="8876">MLTDMIVEEEFELKDEEPWYGKQDLEHDLHLAAQLGKTLLDRNHELEQGLQQMFSTNQEQLQEIEVAGLNMIILGH</sequence>